<gene>
    <name evidence="9" type="ORF">KDK92_11765</name>
</gene>
<keyword evidence="10" id="KW-1185">Reference proteome</keyword>
<evidence type="ECO:0000313" key="9">
    <source>
        <dbReference type="EMBL" id="MCM1990414.1"/>
    </source>
</evidence>
<comment type="subcellular location">
    <subcellularLocation>
        <location evidence="1">Cell membrane</location>
        <topology evidence="1">Lipid-anchor</topology>
    </subcellularLocation>
</comment>
<feature type="domain" description="ABC transporter substrate-binding protein PnrA-like" evidence="8">
    <location>
        <begin position="54"/>
        <end position="360"/>
    </location>
</feature>
<proteinExistence type="inferred from homology"/>
<evidence type="ECO:0000256" key="1">
    <source>
        <dbReference type="ARBA" id="ARBA00004193"/>
    </source>
</evidence>
<comment type="caution">
    <text evidence="9">The sequence shown here is derived from an EMBL/GenBank/DDBJ whole genome shotgun (WGS) entry which is preliminary data.</text>
</comment>
<dbReference type="Gene3D" id="3.40.50.2300">
    <property type="match status" value="2"/>
</dbReference>
<dbReference type="CDD" id="cd06354">
    <property type="entry name" value="PBP1_PrnA-like"/>
    <property type="match status" value="1"/>
</dbReference>
<name>A0A9J6P2I6_9CLOT</name>
<dbReference type="PANTHER" id="PTHR34296">
    <property type="entry name" value="TRANSCRIPTIONAL ACTIVATOR PROTEIN MED"/>
    <property type="match status" value="1"/>
</dbReference>
<accession>A0A9J6P2I6</accession>
<protein>
    <submittedName>
        <fullName evidence="9">BMP family ABC transporter substrate-binding protein</fullName>
    </submittedName>
</protein>
<dbReference type="PROSITE" id="PS51257">
    <property type="entry name" value="PROKAR_LIPOPROTEIN"/>
    <property type="match status" value="1"/>
</dbReference>
<feature type="chain" id="PRO_5039932471" evidence="7">
    <location>
        <begin position="20"/>
        <end position="368"/>
    </location>
</feature>
<feature type="signal peptide" evidence="7">
    <location>
        <begin position="1"/>
        <end position="19"/>
    </location>
</feature>
<dbReference type="InterPro" id="IPR028082">
    <property type="entry name" value="Peripla_BP_I"/>
</dbReference>
<dbReference type="AlphaFoldDB" id="A0A9J6P2I6"/>
<evidence type="ECO:0000256" key="7">
    <source>
        <dbReference type="SAM" id="SignalP"/>
    </source>
</evidence>
<evidence type="ECO:0000256" key="4">
    <source>
        <dbReference type="ARBA" id="ARBA00022729"/>
    </source>
</evidence>
<comment type="similarity">
    <text evidence="2">Belongs to the BMP lipoprotein family.</text>
</comment>
<evidence type="ECO:0000256" key="2">
    <source>
        <dbReference type="ARBA" id="ARBA00008610"/>
    </source>
</evidence>
<evidence type="ECO:0000256" key="6">
    <source>
        <dbReference type="ARBA" id="ARBA00023288"/>
    </source>
</evidence>
<evidence type="ECO:0000256" key="3">
    <source>
        <dbReference type="ARBA" id="ARBA00022475"/>
    </source>
</evidence>
<dbReference type="GO" id="GO:0005886">
    <property type="term" value="C:plasma membrane"/>
    <property type="evidence" value="ECO:0007669"/>
    <property type="project" value="UniProtKB-SubCell"/>
</dbReference>
<dbReference type="InterPro" id="IPR003760">
    <property type="entry name" value="PnrA-like"/>
</dbReference>
<dbReference type="SUPFAM" id="SSF53822">
    <property type="entry name" value="Periplasmic binding protein-like I"/>
    <property type="match status" value="1"/>
</dbReference>
<dbReference type="Proteomes" id="UP001056429">
    <property type="component" value="Unassembled WGS sequence"/>
</dbReference>
<dbReference type="PANTHER" id="PTHR34296:SF2">
    <property type="entry name" value="ABC TRANSPORTER GUANOSINE-BINDING PROTEIN NUPN"/>
    <property type="match status" value="1"/>
</dbReference>
<organism evidence="9 10">
    <name type="scientific">Oceanirhabdus seepicola</name>
    <dbReference type="NCBI Taxonomy" id="2828781"/>
    <lineage>
        <taxon>Bacteria</taxon>
        <taxon>Bacillati</taxon>
        <taxon>Bacillota</taxon>
        <taxon>Clostridia</taxon>
        <taxon>Eubacteriales</taxon>
        <taxon>Clostridiaceae</taxon>
        <taxon>Oceanirhabdus</taxon>
    </lineage>
</organism>
<reference evidence="9" key="2">
    <citation type="submission" date="2021-04" db="EMBL/GenBank/DDBJ databases">
        <authorList>
            <person name="Dong X."/>
        </authorList>
    </citation>
    <scope>NUCLEOTIDE SEQUENCE</scope>
    <source>
        <strain evidence="9">ZWT</strain>
    </source>
</reference>
<keyword evidence="3" id="KW-1003">Cell membrane</keyword>
<evidence type="ECO:0000259" key="8">
    <source>
        <dbReference type="Pfam" id="PF02608"/>
    </source>
</evidence>
<reference evidence="9" key="1">
    <citation type="journal article" date="2021" name="mSystems">
        <title>Bacteria and Archaea Synergistically Convert Glycine Betaine to Biogenic Methane in the Formosa Cold Seep of the South China Sea.</title>
        <authorList>
            <person name="Li L."/>
            <person name="Zhang W."/>
            <person name="Zhang S."/>
            <person name="Song L."/>
            <person name="Sun Q."/>
            <person name="Zhang H."/>
            <person name="Xiang H."/>
            <person name="Dong X."/>
        </authorList>
    </citation>
    <scope>NUCLEOTIDE SEQUENCE</scope>
    <source>
        <strain evidence="9">ZWT</strain>
    </source>
</reference>
<dbReference type="InterPro" id="IPR050957">
    <property type="entry name" value="BMP_lipoprotein"/>
</dbReference>
<evidence type="ECO:0000313" key="10">
    <source>
        <dbReference type="Proteomes" id="UP001056429"/>
    </source>
</evidence>
<sequence>MFNKKLVAMTLAITMVAAGFVGCGKKNTENNAANNNAKNNTKVEEKGEEIKVGLATDEGGVNDKSFNQSADEGIHRAGETLNVKYNYIESQSKEDYAENLEALIDDGKDVVFAVGFQMADAVSGMSEKYADAKIAIIDNAYEVQPANVHSIVFKEHEGSFLVGVIAGLTTKTNNIGFIGGKDFPLINRFEFGFAAGVMSVNPEAGKDLVSRDAVKYADSFGDVNKGYELAKALYDEGCDIIYHAAGGVGIGLFKATAELREAGKDVWAIGVDMDQAVSLPEYKDVILTSMIKRVDTATFSVVNDVANGEFKGGQVTALGLKEEGVGIAASSKEHVSEEILAKVEETKKAIIEGEIVVPENVEQLKEFK</sequence>
<keyword evidence="6" id="KW-0449">Lipoprotein</keyword>
<keyword evidence="4 7" id="KW-0732">Signal</keyword>
<keyword evidence="5" id="KW-0472">Membrane</keyword>
<dbReference type="Pfam" id="PF02608">
    <property type="entry name" value="Bmp"/>
    <property type="match status" value="1"/>
</dbReference>
<dbReference type="EMBL" id="JAGSOJ010000002">
    <property type="protein sequence ID" value="MCM1990414.1"/>
    <property type="molecule type" value="Genomic_DNA"/>
</dbReference>
<dbReference type="RefSeq" id="WP_250859449.1">
    <property type="nucleotide sequence ID" value="NZ_JAGSOJ010000002.1"/>
</dbReference>
<evidence type="ECO:0000256" key="5">
    <source>
        <dbReference type="ARBA" id="ARBA00023136"/>
    </source>
</evidence>